<evidence type="ECO:0000313" key="7">
    <source>
        <dbReference type="EMBL" id="CAH0564359.1"/>
    </source>
</evidence>
<evidence type="ECO:0000259" key="6">
    <source>
        <dbReference type="SMART" id="SM00980"/>
    </source>
</evidence>
<proteinExistence type="predicted"/>
<evidence type="ECO:0000313" key="8">
    <source>
        <dbReference type="Proteomes" id="UP001154078"/>
    </source>
</evidence>
<dbReference type="Proteomes" id="UP001154078">
    <property type="component" value="Chromosome 9"/>
</dbReference>
<evidence type="ECO:0000256" key="4">
    <source>
        <dbReference type="ARBA" id="ARBA00023125"/>
    </source>
</evidence>
<dbReference type="InterPro" id="IPR048365">
    <property type="entry name" value="TNP-like_RNaseH_N"/>
</dbReference>
<dbReference type="InterPro" id="IPR006612">
    <property type="entry name" value="THAP_Znf"/>
</dbReference>
<keyword evidence="3" id="KW-0862">Zinc</keyword>
<dbReference type="Pfam" id="PF21787">
    <property type="entry name" value="TNP-like_RNaseH_N"/>
    <property type="match status" value="1"/>
</dbReference>
<evidence type="ECO:0000256" key="1">
    <source>
        <dbReference type="ARBA" id="ARBA00022723"/>
    </source>
</evidence>
<feature type="compositionally biased region" description="Polar residues" evidence="5">
    <location>
        <begin position="219"/>
        <end position="231"/>
    </location>
</feature>
<evidence type="ECO:0000256" key="3">
    <source>
        <dbReference type="ARBA" id="ARBA00022833"/>
    </source>
</evidence>
<dbReference type="Pfam" id="PF21789">
    <property type="entry name" value="TNP-like_RNaseH_C"/>
    <property type="match status" value="1"/>
</dbReference>
<feature type="domain" description="THAP-type" evidence="6">
    <location>
        <begin position="3"/>
        <end position="81"/>
    </location>
</feature>
<dbReference type="EMBL" id="OV121140">
    <property type="protein sequence ID" value="CAH0564359.1"/>
    <property type="molecule type" value="Genomic_DNA"/>
</dbReference>
<dbReference type="AlphaFoldDB" id="A0A9P0FRH1"/>
<sequence>MSKKCIVSSCGQLTNRYVLPKNEGQASIWLQRSGNREMEKKKQKNATICPRHFSNQCFLEYGLKGLKKGALPSLFLPDYTSTGVEGDNFFFVKRESPTRTHIPGILKALEMPALPSTTGEFSPVAKVKTPTKTYGKRITDTQPKRLKPMFEDEEPIENIIEESDKHQPSTSQEGLSYIKFDKHRPSTSQEELSYIESDKQRPSTSQEELSYIESDKQRPSISQKGTRAQPSLHSTNITRKKNQLKNKSMAVRRTTVQLQKFDTPNIGTSNLISLIEQNRDFLETVTTSNDVSLNFFASNMRNLQCKPKGRRFSLKDNIFALSLYKHSPRAYRFLSKFFSLPSRKTLTNMLNKVPFLAGINPAIFKHLKTSVAKLIAEDRNCIAMVDEMAVQPHLQHNERYDYIEGFVDLGGGNRRIQFADHALVFMAKGIRKAWKQPVFFGFCEGTTATDDLVKCITDVIKELELAGLTVVATVSDQGATNRAAINKLCNKKTGEALLYHPTGEKGAEIVHLFDPPHLLKGIRNGLLTKDLKFKVGEDEKVASWEHILNYYVLDRKQGAYVHCTKLTDEHVLPNKIRKMKVKMASQVFSHTLGCDMHQRARITKRLNLPPSDPDFLNPQAMDTADLILFLDKLFDSVNGLKRRPPPGKPLLSVVTETSDHLSFWTSAISTLRSMFFVSDSTSKSKSTSSYPSIKNWISTLHGFVYVREKVLKLFDFFSPRSFNQDPLENFFGQIRSHAVGNTTCSSFIHSFKSLLVSRFSSSHSVGSNCEEDLSEGPLSTLKRFVLQQENVPVSEGAIERTPVKEALATDFATDYVAGAILKKFFRRFSCDACYKYLSSAQPLPEHLQVRQFEGHNLINPDYLFSYTLNNTTIFILEILPSIIHKYGIKKIILTELQNQHFQFLLCDEHIHLKHDDLFKVIINVVLFDYIKLLNRVLRGIDLRLIDSNDLFRKAHEKFLKRIPKSKRRRQEVYQRSS</sequence>
<accession>A0A9P0FRH1</accession>
<dbReference type="GO" id="GO:0003677">
    <property type="term" value="F:DNA binding"/>
    <property type="evidence" value="ECO:0007669"/>
    <property type="project" value="UniProtKB-KW"/>
</dbReference>
<name>A0A9P0FRH1_BRAAE</name>
<dbReference type="Pfam" id="PF21788">
    <property type="entry name" value="TNP-like_GBD"/>
    <property type="match status" value="1"/>
</dbReference>
<dbReference type="InterPro" id="IPR048366">
    <property type="entry name" value="TNP-like_GBD"/>
</dbReference>
<keyword evidence="1" id="KW-0479">Metal-binding</keyword>
<keyword evidence="4" id="KW-0238">DNA-binding</keyword>
<keyword evidence="2" id="KW-0863">Zinc-finger</keyword>
<dbReference type="OrthoDB" id="7474070at2759"/>
<dbReference type="InterPro" id="IPR048367">
    <property type="entry name" value="TNP-like_RNaseH_C"/>
</dbReference>
<reference evidence="7" key="1">
    <citation type="submission" date="2021-12" db="EMBL/GenBank/DDBJ databases">
        <authorList>
            <person name="King R."/>
        </authorList>
    </citation>
    <scope>NUCLEOTIDE SEQUENCE</scope>
</reference>
<keyword evidence="8" id="KW-1185">Reference proteome</keyword>
<evidence type="ECO:0000256" key="5">
    <source>
        <dbReference type="SAM" id="MobiDB-lite"/>
    </source>
</evidence>
<protein>
    <recommendedName>
        <fullName evidence="6">THAP-type domain-containing protein</fullName>
    </recommendedName>
</protein>
<feature type="region of interest" description="Disordered" evidence="5">
    <location>
        <begin position="160"/>
        <end position="231"/>
    </location>
</feature>
<dbReference type="GO" id="GO:0008270">
    <property type="term" value="F:zinc ion binding"/>
    <property type="evidence" value="ECO:0007669"/>
    <property type="project" value="UniProtKB-KW"/>
</dbReference>
<dbReference type="Pfam" id="PF12017">
    <property type="entry name" value="Tnp_P_element"/>
    <property type="match status" value="1"/>
</dbReference>
<dbReference type="SUPFAM" id="SSF57716">
    <property type="entry name" value="Glucocorticoid receptor-like (DNA-binding domain)"/>
    <property type="match status" value="1"/>
</dbReference>
<gene>
    <name evidence="7" type="ORF">MELIAE_LOCUS12939</name>
</gene>
<evidence type="ECO:0000256" key="2">
    <source>
        <dbReference type="ARBA" id="ARBA00022771"/>
    </source>
</evidence>
<dbReference type="Pfam" id="PF05485">
    <property type="entry name" value="THAP"/>
    <property type="match status" value="1"/>
</dbReference>
<organism evidence="7 8">
    <name type="scientific">Brassicogethes aeneus</name>
    <name type="common">Rape pollen beetle</name>
    <name type="synonym">Meligethes aeneus</name>
    <dbReference type="NCBI Taxonomy" id="1431903"/>
    <lineage>
        <taxon>Eukaryota</taxon>
        <taxon>Metazoa</taxon>
        <taxon>Ecdysozoa</taxon>
        <taxon>Arthropoda</taxon>
        <taxon>Hexapoda</taxon>
        <taxon>Insecta</taxon>
        <taxon>Pterygota</taxon>
        <taxon>Neoptera</taxon>
        <taxon>Endopterygota</taxon>
        <taxon>Coleoptera</taxon>
        <taxon>Polyphaga</taxon>
        <taxon>Cucujiformia</taxon>
        <taxon>Nitidulidae</taxon>
        <taxon>Meligethinae</taxon>
        <taxon>Brassicogethes</taxon>
    </lineage>
</organism>
<dbReference type="InterPro" id="IPR021896">
    <property type="entry name" value="THAP9-like_HTH"/>
</dbReference>
<dbReference type="SMART" id="SM00980">
    <property type="entry name" value="THAP"/>
    <property type="match status" value="1"/>
</dbReference>